<feature type="transmembrane region" description="Helical" evidence="2">
    <location>
        <begin position="59"/>
        <end position="86"/>
    </location>
</feature>
<proteinExistence type="predicted"/>
<reference evidence="3" key="1">
    <citation type="submission" date="2023-07" db="EMBL/GenBank/DDBJ databases">
        <title>Degradation of tert-butanol by M. austroafricanum TBA100.</title>
        <authorList>
            <person name="Helbich S."/>
            <person name="Vainshtein Y."/>
        </authorList>
    </citation>
    <scope>NUCLEOTIDE SEQUENCE</scope>
    <source>
        <strain evidence="3">TBA100</strain>
    </source>
</reference>
<evidence type="ECO:0000256" key="1">
    <source>
        <dbReference type="SAM" id="MobiDB-lite"/>
    </source>
</evidence>
<feature type="transmembrane region" description="Helical" evidence="2">
    <location>
        <begin position="177"/>
        <end position="201"/>
    </location>
</feature>
<organism evidence="3 4">
    <name type="scientific">Mycolicibacterium austroafricanum</name>
    <name type="common">Mycobacterium austroafricanum</name>
    <dbReference type="NCBI Taxonomy" id="39687"/>
    <lineage>
        <taxon>Bacteria</taxon>
        <taxon>Bacillati</taxon>
        <taxon>Actinomycetota</taxon>
        <taxon>Actinomycetes</taxon>
        <taxon>Mycobacteriales</taxon>
        <taxon>Mycobacteriaceae</taxon>
        <taxon>Mycolicibacterium</taxon>
    </lineage>
</organism>
<dbReference type="Pfam" id="PF19877">
    <property type="entry name" value="DUF6350"/>
    <property type="match status" value="1"/>
</dbReference>
<evidence type="ECO:0000256" key="2">
    <source>
        <dbReference type="SAM" id="Phobius"/>
    </source>
</evidence>
<protein>
    <submittedName>
        <fullName evidence="3">DUF6350 family protein</fullName>
    </submittedName>
</protein>
<name>A0ABT8HA92_MYCAO</name>
<dbReference type="EMBL" id="JAUHTC010000032">
    <property type="protein sequence ID" value="MDN4517674.1"/>
    <property type="molecule type" value="Genomic_DNA"/>
</dbReference>
<feature type="transmembrane region" description="Helical" evidence="2">
    <location>
        <begin position="14"/>
        <end position="39"/>
    </location>
</feature>
<dbReference type="Proteomes" id="UP001172687">
    <property type="component" value="Unassembled WGS sequence"/>
</dbReference>
<feature type="transmembrane region" description="Helical" evidence="2">
    <location>
        <begin position="279"/>
        <end position="297"/>
    </location>
</feature>
<evidence type="ECO:0000313" key="4">
    <source>
        <dbReference type="Proteomes" id="UP001172687"/>
    </source>
</evidence>
<evidence type="ECO:0000313" key="3">
    <source>
        <dbReference type="EMBL" id="MDN4517674.1"/>
    </source>
</evidence>
<keyword evidence="2" id="KW-1133">Transmembrane helix</keyword>
<feature type="transmembrane region" description="Helical" evidence="2">
    <location>
        <begin position="137"/>
        <end position="156"/>
    </location>
</feature>
<dbReference type="InterPro" id="IPR045931">
    <property type="entry name" value="DUF6350"/>
</dbReference>
<comment type="caution">
    <text evidence="3">The sequence shown here is derived from an EMBL/GenBank/DDBJ whole genome shotgun (WGS) entry which is preliminary data.</text>
</comment>
<feature type="transmembrane region" description="Helical" evidence="2">
    <location>
        <begin position="221"/>
        <end position="244"/>
    </location>
</feature>
<gene>
    <name evidence="3" type="ORF">QYF68_07495</name>
</gene>
<accession>A0ABT8HA92</accession>
<keyword evidence="4" id="KW-1185">Reference proteome</keyword>
<sequence>MSTRPVGTRQARDLLRVAFGPSLVALVIIAAVVLLQLLIANSDMTGAFGAIASMWLGVHLVPVSIGGSALGVMPLLPVLVMIYGTARTTAAATSSSWFVTRWVVASALGGPVLIAAICLAVIHDAASVLTQLQTPDALHAFGYVFTVHAIGAVLGVGSRVGRRLLSASPLPGWLPDAFRAAAAGVLALMGLSGAVVAGSLIVHWSTMHDLFSITDSMFGQLSLTVLSVLYLPNVMVGASAVAVGSSAHIGLATFSSFTVFGGDIPALPVLAAVPTPPLGPVWVALMIIAAVSAVALGQQCARHPLPMPAALAKVLTAAAAAAGAMALLGHAGGGPLGNFGNVGVDQATFAPAVFLWFFGIGALTVAMSGGITPRVRKPKPVPEPAAVVDDAVIETADAEPHTEEIALEAPPRDRPDPDPRIEPAGEPAPPVPDGPIDADLDPEDHFVVDEQTSPFVEDEENGHFVEDEENGLSVEDEENGHFVEDEENGLSVEDEENGLSVVDDDSGGKREQGDH</sequence>
<keyword evidence="2" id="KW-0472">Membrane</keyword>
<feature type="transmembrane region" description="Helical" evidence="2">
    <location>
        <begin position="251"/>
        <end position="273"/>
    </location>
</feature>
<feature type="compositionally biased region" description="Acidic residues" evidence="1">
    <location>
        <begin position="456"/>
        <end position="505"/>
    </location>
</feature>
<feature type="compositionally biased region" description="Basic and acidic residues" evidence="1">
    <location>
        <begin position="506"/>
        <end position="515"/>
    </location>
</feature>
<feature type="region of interest" description="Disordered" evidence="1">
    <location>
        <begin position="398"/>
        <end position="515"/>
    </location>
</feature>
<feature type="transmembrane region" description="Helical" evidence="2">
    <location>
        <begin position="98"/>
        <end position="122"/>
    </location>
</feature>
<feature type="compositionally biased region" description="Basic and acidic residues" evidence="1">
    <location>
        <begin position="398"/>
        <end position="423"/>
    </location>
</feature>
<feature type="transmembrane region" description="Helical" evidence="2">
    <location>
        <begin position="349"/>
        <end position="371"/>
    </location>
</feature>
<dbReference type="RefSeq" id="WP_208673907.1">
    <property type="nucleotide sequence ID" value="NZ_CP070380.1"/>
</dbReference>
<keyword evidence="2" id="KW-0812">Transmembrane</keyword>
<feature type="transmembrane region" description="Helical" evidence="2">
    <location>
        <begin position="309"/>
        <end position="329"/>
    </location>
</feature>